<reference evidence="3 4" key="1">
    <citation type="journal article" date="2018" name="IMA Fungus">
        <title>IMA Genome-F 9: Draft genome sequence of Annulohypoxylon stygium, Aspergillus mulundensis, Berkeleyomyces basicola (syn. Thielaviopsis basicola), Ceratocystis smalleyi, two Cercospora beticola strains, Coleophoma cylindrospora, Fusarium fracticaudum, Phialophora cf. hyalina, and Morchella septimelata.</title>
        <authorList>
            <person name="Wingfield B.D."/>
            <person name="Bills G.F."/>
            <person name="Dong Y."/>
            <person name="Huang W."/>
            <person name="Nel W.J."/>
            <person name="Swalarsk-Parry B.S."/>
            <person name="Vaghefi N."/>
            <person name="Wilken P.M."/>
            <person name="An Z."/>
            <person name="de Beer Z.W."/>
            <person name="De Vos L."/>
            <person name="Chen L."/>
            <person name="Duong T.A."/>
            <person name="Gao Y."/>
            <person name="Hammerbacher A."/>
            <person name="Kikkert J.R."/>
            <person name="Li Y."/>
            <person name="Li H."/>
            <person name="Li K."/>
            <person name="Li Q."/>
            <person name="Liu X."/>
            <person name="Ma X."/>
            <person name="Naidoo K."/>
            <person name="Pethybridge S.J."/>
            <person name="Sun J."/>
            <person name="Steenkamp E.T."/>
            <person name="van der Nest M.A."/>
            <person name="van Wyk S."/>
            <person name="Wingfield M.J."/>
            <person name="Xiong C."/>
            <person name="Yue Q."/>
            <person name="Zhang X."/>
        </authorList>
    </citation>
    <scope>NUCLEOTIDE SEQUENCE [LARGE SCALE GENOMIC DNA]</scope>
    <source>
        <strain evidence="3 4">BP5796</strain>
    </source>
</reference>
<dbReference type="Proteomes" id="UP000256328">
    <property type="component" value="Unassembled WGS sequence"/>
</dbReference>
<feature type="compositionally biased region" description="Low complexity" evidence="2">
    <location>
        <begin position="12"/>
        <end position="29"/>
    </location>
</feature>
<gene>
    <name evidence="3" type="ORF">BP5796_06297</name>
</gene>
<evidence type="ECO:0000256" key="2">
    <source>
        <dbReference type="SAM" id="MobiDB-lite"/>
    </source>
</evidence>
<dbReference type="OrthoDB" id="10423389at2759"/>
<organism evidence="3 4">
    <name type="scientific">Coleophoma crateriformis</name>
    <dbReference type="NCBI Taxonomy" id="565419"/>
    <lineage>
        <taxon>Eukaryota</taxon>
        <taxon>Fungi</taxon>
        <taxon>Dikarya</taxon>
        <taxon>Ascomycota</taxon>
        <taxon>Pezizomycotina</taxon>
        <taxon>Leotiomycetes</taxon>
        <taxon>Helotiales</taxon>
        <taxon>Dermateaceae</taxon>
        <taxon>Coleophoma</taxon>
    </lineage>
</organism>
<feature type="coiled-coil region" evidence="1">
    <location>
        <begin position="49"/>
        <end position="76"/>
    </location>
</feature>
<dbReference type="EMBL" id="PDLN01000008">
    <property type="protein sequence ID" value="RDW78445.1"/>
    <property type="molecule type" value="Genomic_DNA"/>
</dbReference>
<dbReference type="AlphaFoldDB" id="A0A3D8RWQ5"/>
<evidence type="ECO:0000256" key="1">
    <source>
        <dbReference type="SAM" id="Coils"/>
    </source>
</evidence>
<name>A0A3D8RWQ5_9HELO</name>
<proteinExistence type="predicted"/>
<feature type="compositionally biased region" description="Basic and acidic residues" evidence="2">
    <location>
        <begin position="196"/>
        <end position="219"/>
    </location>
</feature>
<evidence type="ECO:0000313" key="3">
    <source>
        <dbReference type="EMBL" id="RDW78445.1"/>
    </source>
</evidence>
<comment type="caution">
    <text evidence="3">The sequence shown here is derived from an EMBL/GenBank/DDBJ whole genome shotgun (WGS) entry which is preliminary data.</text>
</comment>
<keyword evidence="1" id="KW-0175">Coiled coil</keyword>
<feature type="region of interest" description="Disordered" evidence="2">
    <location>
        <begin position="1"/>
        <end position="31"/>
    </location>
</feature>
<sequence length="252" mass="28199">MTKSRARQHLATPAPCAQSTSSSSPGSSPVPCPHEFMAIEYYDQSRSTLTKALAMVERLSKEVESLSLENKRLLHLLAARDAEAEAEAERRRRTWGVVNLHSPPVSPVCDLPELFPPVSREEMMGAAGVDADRLERGEAFDLCDAASEYSDASEDLEYLLMAPGLEEHPDDLSTTRATEGSEMNLEETSPPVSDHPCTDHLDSGSEDRDGTLREEERERGGMMVFKYDRHSPAQQLQRRYRVQRWRGRVVTV</sequence>
<protein>
    <submittedName>
        <fullName evidence="3">Uncharacterized protein</fullName>
    </submittedName>
</protein>
<evidence type="ECO:0000313" key="4">
    <source>
        <dbReference type="Proteomes" id="UP000256328"/>
    </source>
</evidence>
<accession>A0A3D8RWQ5</accession>
<keyword evidence="4" id="KW-1185">Reference proteome</keyword>
<feature type="region of interest" description="Disordered" evidence="2">
    <location>
        <begin position="164"/>
        <end position="219"/>
    </location>
</feature>